<sequence length="259" mass="29206">MLIMNDTLEKKCSYNCEMDVTPFLQPVINTYDNCIVGAEILCRVKTKKGYILNQLHIEELEVPERADFYARELLLKTAELLRKNDGAGEIPSGFVFSLNITCGQISSQTIRNAVVRFKSYFKTDVVILLEIVERNINDATSDILNAITFYNSIGVKFAIDDAGINTAAMKFFGVSNVSILKLDRSVTQIKENFELIYRKLIDGIVKVSSLCGVHIVAEGVENQHQKEALEKAGIIHMQGYFFSRPLSVAAFCDFIKHYR</sequence>
<dbReference type="PANTHER" id="PTHR33121:SF79">
    <property type="entry name" value="CYCLIC DI-GMP PHOSPHODIESTERASE PDED-RELATED"/>
    <property type="match status" value="1"/>
</dbReference>
<dbReference type="EMBL" id="PNXT01000001">
    <property type="protein sequence ID" value="PTX87409.1"/>
    <property type="molecule type" value="Genomic_DNA"/>
</dbReference>
<dbReference type="GO" id="GO:0071111">
    <property type="term" value="F:cyclic-guanylate-specific phosphodiesterase activity"/>
    <property type="evidence" value="ECO:0007669"/>
    <property type="project" value="InterPro"/>
</dbReference>
<protein>
    <submittedName>
        <fullName evidence="1">EAL domain-containing protein</fullName>
    </submittedName>
</protein>
<dbReference type="Pfam" id="PF00563">
    <property type="entry name" value="EAL"/>
    <property type="match status" value="1"/>
</dbReference>
<reference evidence="1 2" key="1">
    <citation type="submission" date="2018-01" db="EMBL/GenBank/DDBJ databases">
        <title>Geographic spread and resistance mechanisms of dominant carbapenem-resistant Enterobacter cloacae complex clones ST171 and ST78.</title>
        <authorList>
            <person name="Gomez-Simmonds A."/>
            <person name="Annavajhala M.K."/>
            <person name="Wang Z."/>
            <person name="Macesic N."/>
            <person name="Hu Y."/>
            <person name="Giddins M.J."/>
            <person name="O'Malley A."/>
            <person name="Toussaint N.C."/>
            <person name="Whittier S."/>
            <person name="Torres V.J."/>
            <person name="Uhlemann A.-C."/>
        </authorList>
    </citation>
    <scope>NUCLEOTIDE SEQUENCE [LARGE SCALE GENOMIC DNA]</scope>
    <source>
        <strain evidence="1 2">78</strain>
    </source>
</reference>
<dbReference type="RefSeq" id="WP_022647176.1">
    <property type="nucleotide sequence ID" value="NZ_AP025764.1"/>
</dbReference>
<organism evidence="1 2">
    <name type="scientific">Enterobacter hormaechei</name>
    <dbReference type="NCBI Taxonomy" id="158836"/>
    <lineage>
        <taxon>Bacteria</taxon>
        <taxon>Pseudomonadati</taxon>
        <taxon>Pseudomonadota</taxon>
        <taxon>Gammaproteobacteria</taxon>
        <taxon>Enterobacterales</taxon>
        <taxon>Enterobacteriaceae</taxon>
        <taxon>Enterobacter</taxon>
        <taxon>Enterobacter cloacae complex</taxon>
    </lineage>
</organism>
<dbReference type="Proteomes" id="UP000244004">
    <property type="component" value="Unassembled WGS sequence"/>
</dbReference>
<comment type="caution">
    <text evidence="1">The sequence shown here is derived from an EMBL/GenBank/DDBJ whole genome shotgun (WGS) entry which is preliminary data.</text>
</comment>
<evidence type="ECO:0000313" key="1">
    <source>
        <dbReference type="EMBL" id="PTX87409.1"/>
    </source>
</evidence>
<dbReference type="InterPro" id="IPR050706">
    <property type="entry name" value="Cyclic-di-GMP_PDE-like"/>
</dbReference>
<dbReference type="InterPro" id="IPR001633">
    <property type="entry name" value="EAL_dom"/>
</dbReference>
<name>A0A3S0G6T0_9ENTR</name>
<dbReference type="CDD" id="cd01948">
    <property type="entry name" value="EAL"/>
    <property type="match status" value="1"/>
</dbReference>
<dbReference type="Gene3D" id="3.20.20.450">
    <property type="entry name" value="EAL domain"/>
    <property type="match status" value="1"/>
</dbReference>
<accession>A0A3S0G6T0</accession>
<gene>
    <name evidence="1" type="ORF">C1O12_02995</name>
</gene>
<dbReference type="PROSITE" id="PS50883">
    <property type="entry name" value="EAL"/>
    <property type="match status" value="1"/>
</dbReference>
<dbReference type="SUPFAM" id="SSF141868">
    <property type="entry name" value="EAL domain-like"/>
    <property type="match status" value="1"/>
</dbReference>
<dbReference type="SMART" id="SM00052">
    <property type="entry name" value="EAL"/>
    <property type="match status" value="1"/>
</dbReference>
<proteinExistence type="predicted"/>
<dbReference type="AlphaFoldDB" id="A0A3S0G6T0"/>
<dbReference type="PANTHER" id="PTHR33121">
    <property type="entry name" value="CYCLIC DI-GMP PHOSPHODIESTERASE PDEF"/>
    <property type="match status" value="1"/>
</dbReference>
<dbReference type="InterPro" id="IPR035919">
    <property type="entry name" value="EAL_sf"/>
</dbReference>
<dbReference type="GeneID" id="99704603"/>
<evidence type="ECO:0000313" key="2">
    <source>
        <dbReference type="Proteomes" id="UP000244004"/>
    </source>
</evidence>